<dbReference type="PANTHER" id="PTHR12993">
    <property type="entry name" value="N-ACETYLGLUCOSAMINYL-PHOSPHATIDYLINOSITOL DE-N-ACETYLASE-RELATED"/>
    <property type="match status" value="1"/>
</dbReference>
<sequence length="250" mass="27368">MTSNLFSDLHINDPPLEIPDRVLTIGAHPDDAEFGAGATLARWADAGARITILVLTDGSKGSWDPHQDQGDLAAQRIREQRAAADVIGVHLCEHLGLVDGELEYSMDLRLTIAAAIRTYRPDIVLSHDPWQRYQLHPDHRAAGMAAVDGVVSAREPLALMDSGLSAHRPAALLLWSADEPDHAEPVTPVWFERKIEALFCHSSQGSTTMGDPDETKGRRAEFVAKIDAWHTRNGRNLGTGPAEVFKRLTP</sequence>
<dbReference type="EMBL" id="UOEI01000250">
    <property type="protein sequence ID" value="VAV99067.1"/>
    <property type="molecule type" value="Genomic_DNA"/>
</dbReference>
<dbReference type="Pfam" id="PF02585">
    <property type="entry name" value="PIG-L"/>
    <property type="match status" value="1"/>
</dbReference>
<dbReference type="InterPro" id="IPR003737">
    <property type="entry name" value="GlcNAc_PI_deacetylase-related"/>
</dbReference>
<dbReference type="AlphaFoldDB" id="A0A3B0S2Q9"/>
<proteinExistence type="predicted"/>
<evidence type="ECO:0000313" key="1">
    <source>
        <dbReference type="EMBL" id="VAV99067.1"/>
    </source>
</evidence>
<evidence type="ECO:0008006" key="2">
    <source>
        <dbReference type="Google" id="ProtNLM"/>
    </source>
</evidence>
<organism evidence="1">
    <name type="scientific">hydrothermal vent metagenome</name>
    <dbReference type="NCBI Taxonomy" id="652676"/>
    <lineage>
        <taxon>unclassified sequences</taxon>
        <taxon>metagenomes</taxon>
        <taxon>ecological metagenomes</taxon>
    </lineage>
</organism>
<dbReference type="GO" id="GO:0016811">
    <property type="term" value="F:hydrolase activity, acting on carbon-nitrogen (but not peptide) bonds, in linear amides"/>
    <property type="evidence" value="ECO:0007669"/>
    <property type="project" value="TreeGrafter"/>
</dbReference>
<dbReference type="Gene3D" id="3.40.50.10320">
    <property type="entry name" value="LmbE-like"/>
    <property type="match status" value="1"/>
</dbReference>
<dbReference type="PANTHER" id="PTHR12993:SF28">
    <property type="entry name" value="LMBE FAMILY PROTEIN"/>
    <property type="match status" value="1"/>
</dbReference>
<name>A0A3B0S2Q9_9ZZZZ</name>
<gene>
    <name evidence="1" type="ORF">MNBD_ACTINO01-2233</name>
</gene>
<protein>
    <recommendedName>
        <fullName evidence="2">PIG-L family deacetylase</fullName>
    </recommendedName>
</protein>
<dbReference type="SUPFAM" id="SSF102588">
    <property type="entry name" value="LmbE-like"/>
    <property type="match status" value="1"/>
</dbReference>
<accession>A0A3B0S2Q9</accession>
<reference evidence="1" key="1">
    <citation type="submission" date="2018-06" db="EMBL/GenBank/DDBJ databases">
        <authorList>
            <person name="Zhirakovskaya E."/>
        </authorList>
    </citation>
    <scope>NUCLEOTIDE SEQUENCE</scope>
</reference>
<dbReference type="InterPro" id="IPR024078">
    <property type="entry name" value="LmbE-like_dom_sf"/>
</dbReference>